<accession>A0AB34J5X8</accession>
<dbReference type="EMBL" id="JBGBPQ010000013">
    <property type="protein sequence ID" value="KAL1512048.1"/>
    <property type="molecule type" value="Genomic_DNA"/>
</dbReference>
<sequence length="507" mass="54181">MPSRAEKAGRHKGQPFPSSLSATQPIAPQPLPRSELAPKKKKKRRPRVAEAYDSDSEWSDEMEAGQFASALQPAHPSAEDEAPPHGKVRLLVATLLAALLLLVVFLPDDPFPPSGGARLPVGPREALGGTRAGGLVAPRAEESPPRSPSPPPTASSSPFLYPPPSSRPPPPPPPLPSPISSPPPPHHSPLPCPPAPSPPPPPHALPSPLPSRPPPLRAPPPAVSLATRLNARFRAPFDASAPLAAGVLLHQLDGFQNPQMPWAPCDERRGGGWAGCDNPRVQERRLRLSGSMLHAVLQKTYRSIPFFSYDSGVVLRPESAHVYCAYGMDGGIDDGLNRPKLCAQSAIDAGDCLPGCGEPPAWCDPSDLGRGGWPGYMCGFMYGPQGIGAWRPSDVPALLQAQADMGREYQGIGSFKGYNEFVIASDKWLEGLPRSVEAIFLVDCTPGQTNLQYDGANGGTAESCEDAHQQGRAMHRGYLEAYGLTADEFPLLMFRQSNWEAPFALVQ</sequence>
<evidence type="ECO:0000313" key="2">
    <source>
        <dbReference type="EMBL" id="KAL1512048.1"/>
    </source>
</evidence>
<comment type="caution">
    <text evidence="2">The sequence shown here is derived from an EMBL/GenBank/DDBJ whole genome shotgun (WGS) entry which is preliminary data.</text>
</comment>
<dbReference type="PRINTS" id="PR01217">
    <property type="entry name" value="PRICHEXTENSN"/>
</dbReference>
<keyword evidence="3" id="KW-1185">Reference proteome</keyword>
<feature type="region of interest" description="Disordered" evidence="1">
    <location>
        <begin position="116"/>
        <end position="222"/>
    </location>
</feature>
<name>A0AB34J5X8_PRYPA</name>
<protein>
    <recommendedName>
        <fullName evidence="4">Phospholipase B-like</fullName>
    </recommendedName>
</protein>
<evidence type="ECO:0000313" key="3">
    <source>
        <dbReference type="Proteomes" id="UP001515480"/>
    </source>
</evidence>
<evidence type="ECO:0000256" key="1">
    <source>
        <dbReference type="SAM" id="MobiDB-lite"/>
    </source>
</evidence>
<dbReference type="Proteomes" id="UP001515480">
    <property type="component" value="Unassembled WGS sequence"/>
</dbReference>
<organism evidence="2 3">
    <name type="scientific">Prymnesium parvum</name>
    <name type="common">Toxic golden alga</name>
    <dbReference type="NCBI Taxonomy" id="97485"/>
    <lineage>
        <taxon>Eukaryota</taxon>
        <taxon>Haptista</taxon>
        <taxon>Haptophyta</taxon>
        <taxon>Prymnesiophyceae</taxon>
        <taxon>Prymnesiales</taxon>
        <taxon>Prymnesiaceae</taxon>
        <taxon>Prymnesium</taxon>
    </lineage>
</organism>
<dbReference type="AlphaFoldDB" id="A0AB34J5X8"/>
<feature type="region of interest" description="Disordered" evidence="1">
    <location>
        <begin position="1"/>
        <end position="83"/>
    </location>
</feature>
<feature type="compositionally biased region" description="Acidic residues" evidence="1">
    <location>
        <begin position="52"/>
        <end position="63"/>
    </location>
</feature>
<feature type="compositionally biased region" description="Pro residues" evidence="1">
    <location>
        <begin position="160"/>
        <end position="222"/>
    </location>
</feature>
<evidence type="ECO:0008006" key="4">
    <source>
        <dbReference type="Google" id="ProtNLM"/>
    </source>
</evidence>
<proteinExistence type="predicted"/>
<gene>
    <name evidence="2" type="ORF">AB1Y20_005322</name>
</gene>
<reference evidence="2 3" key="1">
    <citation type="journal article" date="2024" name="Science">
        <title>Giant polyketide synthase enzymes in the biosynthesis of giant marine polyether toxins.</title>
        <authorList>
            <person name="Fallon T.R."/>
            <person name="Shende V.V."/>
            <person name="Wierzbicki I.H."/>
            <person name="Pendleton A.L."/>
            <person name="Watervoot N.F."/>
            <person name="Auber R.P."/>
            <person name="Gonzalez D.J."/>
            <person name="Wisecaver J.H."/>
            <person name="Moore B.S."/>
        </authorList>
    </citation>
    <scope>NUCLEOTIDE SEQUENCE [LARGE SCALE GENOMIC DNA]</scope>
    <source>
        <strain evidence="2 3">12B1</strain>
    </source>
</reference>
<feature type="compositionally biased region" description="Polar residues" evidence="1">
    <location>
        <begin position="16"/>
        <end position="26"/>
    </location>
</feature>